<dbReference type="InterPro" id="IPR051908">
    <property type="entry name" value="Ribosomal_N-acetyltransferase"/>
</dbReference>
<dbReference type="AlphaFoldDB" id="A0A2C6DTI2"/>
<dbReference type="EC" id="2.3.1.-" evidence="3"/>
<gene>
    <name evidence="3" type="primary">rimL</name>
    <name evidence="2" type="ORF">CRN84_23820</name>
    <name evidence="3" type="ORF">NCTC12282_06434</name>
</gene>
<evidence type="ECO:0000313" key="2">
    <source>
        <dbReference type="EMBL" id="PHI32131.1"/>
    </source>
</evidence>
<evidence type="ECO:0000259" key="1">
    <source>
        <dbReference type="PROSITE" id="PS51186"/>
    </source>
</evidence>
<evidence type="ECO:0000313" key="5">
    <source>
        <dbReference type="Proteomes" id="UP000373449"/>
    </source>
</evidence>
<dbReference type="GO" id="GO:0005737">
    <property type="term" value="C:cytoplasm"/>
    <property type="evidence" value="ECO:0007669"/>
    <property type="project" value="TreeGrafter"/>
</dbReference>
<dbReference type="PANTHER" id="PTHR43441:SF11">
    <property type="entry name" value="RIBOSOMAL-PROTEIN-SERINE ACETYLTRANSFERASE"/>
    <property type="match status" value="1"/>
</dbReference>
<dbReference type="InterPro" id="IPR016181">
    <property type="entry name" value="Acyl_CoA_acyltransferase"/>
</dbReference>
<dbReference type="Proteomes" id="UP000373449">
    <property type="component" value="Unassembled WGS sequence"/>
</dbReference>
<sequence length="185" mass="21185">MKQLSKYIELYRPPHLHLRIQDEADAPDIFTLVQSEQQRLSQTLPWPMSVRHQNDTLNTIKQNRQLFAQGTSAVYVIRWDGKIAGIVGFNTIDGDEAVIGYWIASAFEGKSVAYNAVSALVDWYAKEGELKTFIIKCSVENPRSNRLAQRLGFYFHHLEPQGEKIGQRFLDQNIYYYSPSDKSAG</sequence>
<name>A0A2C6DTI2_9GAMM</name>
<proteinExistence type="predicted"/>
<reference evidence="3 5" key="3">
    <citation type="submission" date="2019-03" db="EMBL/GenBank/DDBJ databases">
        <authorList>
            <consortium name="Pathogen Informatics"/>
        </authorList>
    </citation>
    <scope>NUCLEOTIDE SEQUENCE [LARGE SCALE GENOMIC DNA]</scope>
    <source>
        <strain evidence="3 5">NCTC12282</strain>
    </source>
</reference>
<evidence type="ECO:0000313" key="3">
    <source>
        <dbReference type="EMBL" id="VFS53326.1"/>
    </source>
</evidence>
<dbReference type="Pfam" id="PF13302">
    <property type="entry name" value="Acetyltransf_3"/>
    <property type="match status" value="1"/>
</dbReference>
<accession>A0A2C6DTI2</accession>
<protein>
    <submittedName>
        <fullName evidence="2">GNAT family N-acetyltransferase</fullName>
    </submittedName>
    <submittedName>
        <fullName evidence="3">Ribosomal-protein-serine acetyltransferase</fullName>
        <ecNumber evidence="3">2.3.1.-</ecNumber>
    </submittedName>
</protein>
<dbReference type="SUPFAM" id="SSF55729">
    <property type="entry name" value="Acyl-CoA N-acyltransferases (Nat)"/>
    <property type="match status" value="1"/>
</dbReference>
<evidence type="ECO:0000313" key="4">
    <source>
        <dbReference type="Proteomes" id="UP000224974"/>
    </source>
</evidence>
<keyword evidence="3" id="KW-0012">Acyltransferase</keyword>
<dbReference type="PROSITE" id="PS51186">
    <property type="entry name" value="GNAT"/>
    <property type="match status" value="1"/>
</dbReference>
<dbReference type="Proteomes" id="UP000224974">
    <property type="component" value="Unassembled WGS sequence"/>
</dbReference>
<dbReference type="RefSeq" id="WP_029094899.1">
    <property type="nucleotide sequence ID" value="NZ_CAADJA010000002.1"/>
</dbReference>
<keyword evidence="4" id="KW-1185">Reference proteome</keyword>
<feature type="domain" description="N-acetyltransferase" evidence="1">
    <location>
        <begin position="16"/>
        <end position="181"/>
    </location>
</feature>
<reference evidence="2" key="2">
    <citation type="submission" date="2017-09" db="EMBL/GenBank/DDBJ databases">
        <title>FDA dAtabase for Regulatory Grade micrObial Sequences (FDA-ARGOS): Supporting development and validation of Infectious Disease Dx tests.</title>
        <authorList>
            <person name="Minogue T."/>
            <person name="Wolcott M."/>
            <person name="Wasieloski L."/>
            <person name="Aguilar W."/>
            <person name="Moore D."/>
            <person name="Tallon L.J."/>
            <person name="Sadzewicz L."/>
            <person name="Ott S."/>
            <person name="Zhao X."/>
            <person name="Nagaraj S."/>
            <person name="Vavikolanu K."/>
            <person name="Aluvathingal J."/>
            <person name="Nadendla S."/>
            <person name="Sichtig H."/>
        </authorList>
    </citation>
    <scope>NUCLEOTIDE SEQUENCE</scope>
    <source>
        <strain evidence="2">FDAARGOS_387</strain>
    </source>
</reference>
<organism evidence="2 4">
    <name type="scientific">Budvicia aquatica</name>
    <dbReference type="NCBI Taxonomy" id="82979"/>
    <lineage>
        <taxon>Bacteria</taxon>
        <taxon>Pseudomonadati</taxon>
        <taxon>Pseudomonadota</taxon>
        <taxon>Gammaproteobacteria</taxon>
        <taxon>Enterobacterales</taxon>
        <taxon>Budviciaceae</taxon>
        <taxon>Budvicia</taxon>
    </lineage>
</organism>
<dbReference type="OrthoDB" id="9784707at2"/>
<dbReference type="EMBL" id="CAADJA010000002">
    <property type="protein sequence ID" value="VFS53326.1"/>
    <property type="molecule type" value="Genomic_DNA"/>
</dbReference>
<dbReference type="InterPro" id="IPR000182">
    <property type="entry name" value="GNAT_dom"/>
</dbReference>
<dbReference type="STRING" id="1111728.GCA_000427805_02182"/>
<dbReference type="EMBL" id="PDDX01000001">
    <property type="protein sequence ID" value="PHI32131.1"/>
    <property type="molecule type" value="Genomic_DNA"/>
</dbReference>
<reference evidence="4" key="1">
    <citation type="submission" date="2017-09" db="EMBL/GenBank/DDBJ databases">
        <title>FDA dAtabase for Regulatory Grade micrObial Sequences (FDA-ARGOS): Supporting development and validation of Infectious Disease Dx tests.</title>
        <authorList>
            <person name="Minogue T."/>
            <person name="Wolcott M."/>
            <person name="Wasieloski L."/>
            <person name="Aguilar W."/>
            <person name="Moore D."/>
            <person name="Tallon L."/>
            <person name="Sadzewicz L."/>
            <person name="Ott S."/>
            <person name="Zhao X."/>
            <person name="Nagaraj S."/>
            <person name="Vavikolanu K."/>
            <person name="Aluvathingal J."/>
            <person name="Nadendla S."/>
            <person name="Sichtig H."/>
        </authorList>
    </citation>
    <scope>NUCLEOTIDE SEQUENCE [LARGE SCALE GENOMIC DNA]</scope>
    <source>
        <strain evidence="4">FDAARGOS_387</strain>
    </source>
</reference>
<dbReference type="PANTHER" id="PTHR43441">
    <property type="entry name" value="RIBOSOMAL-PROTEIN-SERINE ACETYLTRANSFERASE"/>
    <property type="match status" value="1"/>
</dbReference>
<dbReference type="GO" id="GO:1990189">
    <property type="term" value="F:protein N-terminal-serine acetyltransferase activity"/>
    <property type="evidence" value="ECO:0007669"/>
    <property type="project" value="TreeGrafter"/>
</dbReference>
<dbReference type="GO" id="GO:0008999">
    <property type="term" value="F:protein-N-terminal-alanine acetyltransferase activity"/>
    <property type="evidence" value="ECO:0007669"/>
    <property type="project" value="TreeGrafter"/>
</dbReference>
<dbReference type="Gene3D" id="3.40.630.30">
    <property type="match status" value="1"/>
</dbReference>
<keyword evidence="2" id="KW-0808">Transferase</keyword>